<evidence type="ECO:0000313" key="2">
    <source>
        <dbReference type="Proteomes" id="UP000050794"/>
    </source>
</evidence>
<dbReference type="WBParaSite" id="TCNE_0000171301-mRNA-1">
    <property type="protein sequence ID" value="TCNE_0000171301-mRNA-1"/>
    <property type="gene ID" value="TCNE_0000171301"/>
</dbReference>
<dbReference type="Proteomes" id="UP000050794">
    <property type="component" value="Unassembled WGS sequence"/>
</dbReference>
<reference evidence="3" key="1">
    <citation type="submission" date="2016-06" db="UniProtKB">
        <authorList>
            <consortium name="WormBaseParasite"/>
        </authorList>
    </citation>
    <scope>IDENTIFICATION</scope>
</reference>
<protein>
    <submittedName>
        <fullName evidence="1 3">Uncharacterized protein</fullName>
    </submittedName>
</protein>
<dbReference type="AlphaFoldDB" id="A0A183TZP4"/>
<name>A0A183TZP4_TOXCA</name>
<gene>
    <name evidence="1" type="ORF">TCNE_LOCUS1714</name>
</gene>
<sequence length="175" mass="19787">MRENEDIISCLMTHDTYFLLICSSTSTATCLRLENEVHEWVTNGGKYPMPSESENCHLVTVTQEEIENCVRIIPRLDTLILVKAMGHRKRFGNPFRAKDKNTSSVRIRKTASVKDANYGSSNRHDITENSEVERRYKLDRLGSIEVEVEGLSLCGRAYEGSRAPRSISQAAAARH</sequence>
<evidence type="ECO:0000313" key="1">
    <source>
        <dbReference type="EMBL" id="VDM26716.1"/>
    </source>
</evidence>
<proteinExistence type="predicted"/>
<reference evidence="1 2" key="2">
    <citation type="submission" date="2018-11" db="EMBL/GenBank/DDBJ databases">
        <authorList>
            <consortium name="Pathogen Informatics"/>
        </authorList>
    </citation>
    <scope>NUCLEOTIDE SEQUENCE [LARGE SCALE GENOMIC DNA]</scope>
</reference>
<dbReference type="EMBL" id="UYWY01001406">
    <property type="protein sequence ID" value="VDM26716.1"/>
    <property type="molecule type" value="Genomic_DNA"/>
</dbReference>
<keyword evidence="2" id="KW-1185">Reference proteome</keyword>
<evidence type="ECO:0000313" key="3">
    <source>
        <dbReference type="WBParaSite" id="TCNE_0000171301-mRNA-1"/>
    </source>
</evidence>
<accession>A0A183TZP4</accession>
<organism evidence="2 3">
    <name type="scientific">Toxocara canis</name>
    <name type="common">Canine roundworm</name>
    <dbReference type="NCBI Taxonomy" id="6265"/>
    <lineage>
        <taxon>Eukaryota</taxon>
        <taxon>Metazoa</taxon>
        <taxon>Ecdysozoa</taxon>
        <taxon>Nematoda</taxon>
        <taxon>Chromadorea</taxon>
        <taxon>Rhabditida</taxon>
        <taxon>Spirurina</taxon>
        <taxon>Ascaridomorpha</taxon>
        <taxon>Ascaridoidea</taxon>
        <taxon>Toxocaridae</taxon>
        <taxon>Toxocara</taxon>
    </lineage>
</organism>